<proteinExistence type="inferred from homology"/>
<evidence type="ECO:0000256" key="12">
    <source>
        <dbReference type="ARBA" id="ARBA00023128"/>
    </source>
</evidence>
<keyword evidence="6" id="KW-0679">Respiratory chain</keyword>
<evidence type="ECO:0000256" key="14">
    <source>
        <dbReference type="ARBA" id="ARBA00031019"/>
    </source>
</evidence>
<evidence type="ECO:0000256" key="5">
    <source>
        <dbReference type="ARBA" id="ARBA00022448"/>
    </source>
</evidence>
<reference evidence="17" key="1">
    <citation type="submission" date="2012-06" db="EMBL/GenBank/DDBJ databases">
        <title>Mitogenomics of the Coleoptera under dense taxon sampling.</title>
        <authorList>
            <person name="Timmermans M.J.T.N."/>
            <person name="Lim J."/>
            <person name="Dodsworth S."/>
            <person name="Haran J."/>
            <person name="Ahrens D."/>
            <person name="Bocak L."/>
            <person name="London A."/>
            <person name="Culverwell L."/>
            <person name="Vogler A.P."/>
        </authorList>
    </citation>
    <scope>NUCLEOTIDE SEQUENCE</scope>
</reference>
<dbReference type="AlphaFoldDB" id="U3KZT6"/>
<dbReference type="PANTHER" id="PTHR11435">
    <property type="entry name" value="NADH UBIQUINONE OXIDOREDUCTASE SUBUNIT ND6"/>
    <property type="match status" value="1"/>
</dbReference>
<geneLocation type="mitochondrion" evidence="17"/>
<evidence type="ECO:0000256" key="6">
    <source>
        <dbReference type="ARBA" id="ARBA00022660"/>
    </source>
</evidence>
<keyword evidence="8" id="KW-1278">Translocase</keyword>
<keyword evidence="7 16" id="KW-0812">Transmembrane</keyword>
<dbReference type="PANTHER" id="PTHR11435:SF1">
    <property type="entry name" value="NADH-UBIQUINONE OXIDOREDUCTASE CHAIN 6"/>
    <property type="match status" value="1"/>
</dbReference>
<evidence type="ECO:0000256" key="1">
    <source>
        <dbReference type="ARBA" id="ARBA00004225"/>
    </source>
</evidence>
<dbReference type="GO" id="GO:0008137">
    <property type="term" value="F:NADH dehydrogenase (ubiquinone) activity"/>
    <property type="evidence" value="ECO:0007669"/>
    <property type="project" value="UniProtKB-EC"/>
</dbReference>
<evidence type="ECO:0000256" key="3">
    <source>
        <dbReference type="ARBA" id="ARBA00012944"/>
    </source>
</evidence>
<evidence type="ECO:0000256" key="8">
    <source>
        <dbReference type="ARBA" id="ARBA00022967"/>
    </source>
</evidence>
<comment type="subcellular location">
    <subcellularLocation>
        <location evidence="1">Mitochondrion membrane</location>
        <topology evidence="1">Multi-pass membrane protein</topology>
    </subcellularLocation>
</comment>
<feature type="transmembrane region" description="Helical" evidence="16">
    <location>
        <begin position="49"/>
        <end position="69"/>
    </location>
</feature>
<evidence type="ECO:0000256" key="10">
    <source>
        <dbReference type="ARBA" id="ARBA00022989"/>
    </source>
</evidence>
<feature type="transmembrane region" description="Helical" evidence="16">
    <location>
        <begin position="81"/>
        <end position="102"/>
    </location>
</feature>
<comment type="similarity">
    <text evidence="2">Belongs to the complex I subunit 6 family.</text>
</comment>
<keyword evidence="13 16" id="KW-0472">Membrane</keyword>
<name>U3KZT6_9CUCU</name>
<sequence>MLWMTYLMMISLIFMINFLFLNHPLSLGLILLCQTITISLMTGLMSPNFWFSYILFLIMIGGMLILFIYMTNISSNEKFKYSQNLMLLNLFFMLIMMLMIYYELNFFNLILNLNEMNLNFKKINISFSKYFSYPNNMITYMLIIYLFITLIMVSKITKFNKGPLRKNY</sequence>
<evidence type="ECO:0000256" key="13">
    <source>
        <dbReference type="ARBA" id="ARBA00023136"/>
    </source>
</evidence>
<keyword evidence="9" id="KW-0249">Electron transport</keyword>
<organism evidence="17">
    <name type="scientific">Spilopyra sumptuosa</name>
    <dbReference type="NCBI Taxonomy" id="284356"/>
    <lineage>
        <taxon>Eukaryota</taxon>
        <taxon>Metazoa</taxon>
        <taxon>Ecdysozoa</taxon>
        <taxon>Arthropoda</taxon>
        <taxon>Hexapoda</taxon>
        <taxon>Insecta</taxon>
        <taxon>Pterygota</taxon>
        <taxon>Neoptera</taxon>
        <taxon>Endopterygota</taxon>
        <taxon>Coleoptera</taxon>
        <taxon>Polyphaga</taxon>
        <taxon>Cucujiformia</taxon>
        <taxon>Chrysomeloidea</taxon>
        <taxon>Chrysomelidae</taxon>
        <taxon>Spilopyrinae</taxon>
        <taxon>Spilopyra</taxon>
    </lineage>
</organism>
<accession>U3KZT6</accession>
<evidence type="ECO:0000256" key="9">
    <source>
        <dbReference type="ARBA" id="ARBA00022982"/>
    </source>
</evidence>
<dbReference type="GO" id="GO:0031966">
    <property type="term" value="C:mitochondrial membrane"/>
    <property type="evidence" value="ECO:0007669"/>
    <property type="project" value="UniProtKB-SubCell"/>
</dbReference>
<evidence type="ECO:0000256" key="16">
    <source>
        <dbReference type="SAM" id="Phobius"/>
    </source>
</evidence>
<feature type="transmembrane region" description="Helical" evidence="16">
    <location>
        <begin position="137"/>
        <end position="156"/>
    </location>
</feature>
<evidence type="ECO:0000313" key="17">
    <source>
        <dbReference type="EMBL" id="AFU50257.1"/>
    </source>
</evidence>
<evidence type="ECO:0000256" key="4">
    <source>
        <dbReference type="ARBA" id="ARBA00021095"/>
    </source>
</evidence>
<evidence type="ECO:0000256" key="7">
    <source>
        <dbReference type="ARBA" id="ARBA00022692"/>
    </source>
</evidence>
<keyword evidence="11" id="KW-0520">NAD</keyword>
<keyword evidence="12 17" id="KW-0496">Mitochondrion</keyword>
<evidence type="ECO:0000256" key="11">
    <source>
        <dbReference type="ARBA" id="ARBA00023027"/>
    </source>
</evidence>
<dbReference type="EC" id="7.1.1.2" evidence="3"/>
<evidence type="ECO:0000256" key="15">
    <source>
        <dbReference type="ARBA" id="ARBA00049551"/>
    </source>
</evidence>
<gene>
    <name evidence="17" type="primary">ND6</name>
</gene>
<keyword evidence="10 16" id="KW-1133">Transmembrane helix</keyword>
<protein>
    <recommendedName>
        <fullName evidence="4">NADH-ubiquinone oxidoreductase chain 6</fullName>
        <ecNumber evidence="3">7.1.1.2</ecNumber>
    </recommendedName>
    <alternativeName>
        <fullName evidence="14">NADH dehydrogenase subunit 6</fullName>
    </alternativeName>
</protein>
<dbReference type="EMBL" id="JX220997">
    <property type="protein sequence ID" value="AFU50257.1"/>
    <property type="molecule type" value="Genomic_DNA"/>
</dbReference>
<dbReference type="InterPro" id="IPR050269">
    <property type="entry name" value="ComplexI_Subunit6"/>
</dbReference>
<comment type="catalytic activity">
    <reaction evidence="15">
        <text>a ubiquinone + NADH + 5 H(+)(in) = a ubiquinol + NAD(+) + 4 H(+)(out)</text>
        <dbReference type="Rhea" id="RHEA:29091"/>
        <dbReference type="Rhea" id="RHEA-COMP:9565"/>
        <dbReference type="Rhea" id="RHEA-COMP:9566"/>
        <dbReference type="ChEBI" id="CHEBI:15378"/>
        <dbReference type="ChEBI" id="CHEBI:16389"/>
        <dbReference type="ChEBI" id="CHEBI:17976"/>
        <dbReference type="ChEBI" id="CHEBI:57540"/>
        <dbReference type="ChEBI" id="CHEBI:57945"/>
        <dbReference type="EC" id="7.1.1.2"/>
    </reaction>
</comment>
<keyword evidence="5" id="KW-0813">Transport</keyword>
<evidence type="ECO:0000256" key="2">
    <source>
        <dbReference type="ARBA" id="ARBA00005698"/>
    </source>
</evidence>